<gene>
    <name evidence="1" type="ORF">H257_18164</name>
</gene>
<protein>
    <submittedName>
        <fullName evidence="1">Uncharacterized protein</fullName>
    </submittedName>
</protein>
<evidence type="ECO:0000313" key="1">
    <source>
        <dbReference type="EMBL" id="ETV65040.1"/>
    </source>
</evidence>
<sequence length="156" mass="17488">MNLSASSPSGASLATTTVGMVAAVKHFLSADKRGRQLSDVWGFFTDDPNAHKHVSAVFRATMTKLEFEEHPDWFEGVKRSKLEVKVCKQGSTPTMRQTSEKEFLMPAMISVDVEAIFMDVAMHYYVTGSAFQRAKESHLARAFRRAHPNAKIPNRR</sequence>
<dbReference type="EMBL" id="KI913253">
    <property type="protein sequence ID" value="ETV65040.1"/>
    <property type="molecule type" value="Genomic_DNA"/>
</dbReference>
<reference evidence="1" key="1">
    <citation type="submission" date="2013-12" db="EMBL/GenBank/DDBJ databases">
        <title>The Genome Sequence of Aphanomyces astaci APO3.</title>
        <authorList>
            <consortium name="The Broad Institute Genomics Platform"/>
            <person name="Russ C."/>
            <person name="Tyler B."/>
            <person name="van West P."/>
            <person name="Dieguez-Uribeondo J."/>
            <person name="Young S.K."/>
            <person name="Zeng Q."/>
            <person name="Gargeya S."/>
            <person name="Fitzgerald M."/>
            <person name="Abouelleil A."/>
            <person name="Alvarado L."/>
            <person name="Chapman S.B."/>
            <person name="Gainer-Dewar J."/>
            <person name="Goldberg J."/>
            <person name="Griggs A."/>
            <person name="Gujja S."/>
            <person name="Hansen M."/>
            <person name="Howarth C."/>
            <person name="Imamovic A."/>
            <person name="Ireland A."/>
            <person name="Larimer J."/>
            <person name="McCowan C."/>
            <person name="Murphy C."/>
            <person name="Pearson M."/>
            <person name="Poon T.W."/>
            <person name="Priest M."/>
            <person name="Roberts A."/>
            <person name="Saif S."/>
            <person name="Shea T."/>
            <person name="Sykes S."/>
            <person name="Wortman J."/>
            <person name="Nusbaum C."/>
            <person name="Birren B."/>
        </authorList>
    </citation>
    <scope>NUCLEOTIDE SEQUENCE [LARGE SCALE GENOMIC DNA]</scope>
    <source>
        <strain evidence="1">APO3</strain>
    </source>
</reference>
<dbReference type="OrthoDB" id="10569283at2759"/>
<dbReference type="RefSeq" id="XP_009845476.1">
    <property type="nucleotide sequence ID" value="XM_009847174.1"/>
</dbReference>
<proteinExistence type="predicted"/>
<name>W4FC47_APHAT</name>
<dbReference type="GeneID" id="20820160"/>
<organism evidence="1">
    <name type="scientific">Aphanomyces astaci</name>
    <name type="common">Crayfish plague agent</name>
    <dbReference type="NCBI Taxonomy" id="112090"/>
    <lineage>
        <taxon>Eukaryota</taxon>
        <taxon>Sar</taxon>
        <taxon>Stramenopiles</taxon>
        <taxon>Oomycota</taxon>
        <taxon>Saprolegniomycetes</taxon>
        <taxon>Saprolegniales</taxon>
        <taxon>Verrucalvaceae</taxon>
        <taxon>Aphanomyces</taxon>
    </lineage>
</organism>
<dbReference type="AlphaFoldDB" id="W4FC47"/>
<dbReference type="VEuPathDB" id="FungiDB:H257_18164"/>
<accession>W4FC47</accession>